<feature type="domain" description="Non-reducing end beta-L-arabinofuranosidase-like GH127 catalytic" evidence="2">
    <location>
        <begin position="331"/>
        <end position="647"/>
    </location>
</feature>
<name>A0A939G4X9_9BACT</name>
<evidence type="ECO:0000259" key="3">
    <source>
        <dbReference type="Pfam" id="PF20736"/>
    </source>
</evidence>
<dbReference type="InterPro" id="IPR008928">
    <property type="entry name" value="6-hairpin_glycosidase_sf"/>
</dbReference>
<dbReference type="GO" id="GO:0016787">
    <property type="term" value="F:hydrolase activity"/>
    <property type="evidence" value="ECO:0007669"/>
    <property type="project" value="UniProtKB-KW"/>
</dbReference>
<dbReference type="InterPro" id="IPR049046">
    <property type="entry name" value="Beta-AFase-like_GH127_middle"/>
</dbReference>
<dbReference type="Pfam" id="PF20736">
    <property type="entry name" value="Glyco_hydro127M"/>
    <property type="match status" value="1"/>
</dbReference>
<dbReference type="RefSeq" id="WP_207335934.1">
    <property type="nucleotide sequence ID" value="NZ_JAFMYU010000009.1"/>
</dbReference>
<dbReference type="Gene3D" id="2.60.120.260">
    <property type="entry name" value="Galactose-binding domain-like"/>
    <property type="match status" value="1"/>
</dbReference>
<dbReference type="Pfam" id="PF07944">
    <property type="entry name" value="Beta-AFase-like_GH127_cat"/>
    <property type="match status" value="1"/>
</dbReference>
<gene>
    <name evidence="4" type="ORF">J2I48_13230</name>
</gene>
<comment type="caution">
    <text evidence="4">The sequence shown here is derived from an EMBL/GenBank/DDBJ whole genome shotgun (WGS) entry which is preliminary data.</text>
</comment>
<dbReference type="InterPro" id="IPR012878">
    <property type="entry name" value="Beta-AFase-like_GH127_cat"/>
</dbReference>
<evidence type="ECO:0000313" key="5">
    <source>
        <dbReference type="Proteomes" id="UP000664795"/>
    </source>
</evidence>
<feature type="domain" description="Non-reducing end beta-L-arabinofuranosidase-like GH127 middle" evidence="3">
    <location>
        <begin position="663"/>
        <end position="752"/>
    </location>
</feature>
<accession>A0A939G4X9</accession>
<sequence>MNRILILFYLLLPLPVLAQSLPIEGSWQFTTGDNPAWAAPGFDDTAWKSIQPTRTWEEQGFAGYDGVGWYRKRIVIPSSLKNQLERGVLVLSLGVIDDDDQTYLNGKLVGETTGYQVPRTYRLAENQIRWDAENVLAIRVADLTGGGGLYDAGGRLFRRARLTDYFAFTVKNTSAAASATDALSYRITWKNGSDEPIAGTLTTTLTDLTGRVLSRDEKPVTVAPGTPEQTQTYPRPSSLPVRVTTVFQTKQGNLPPDTLTGSTIIGSSPIVYQSPRFPLRPYKLPERFVATPYEQQQIGGWLGERMDRNLTERLLKVDETGLMAGYFNRPGEQEWIGEHVGKYLETAANTYRYSRNAALKIQMDRMAQQLIASQLPNGYLGTYTPDQYWTSWDVWSHKYNLLGLLAYYNLSGYEPALTASKKMGDLLCKTFGTGPGQLDIVVHSTHEGMAAMSVLDPMTDLYRQTGDAKYLAFCRYLIKAYDQPNGPKIIATLNSIGRVDKTANAKAYEMLSNLVGLVKYHKLTGEAAPLKAAQTAWNDITAHRLYVTGSASSFEHFQDDDKLAAEADKNIGEGCVTTTWIQFNYQLLTLTGEVKYLNQLEKSAYNHLTGAENPETGCVSYYTPLLGKKPYNCGITCCTSSVPRGIALIPTFSSGQLSGSPVVMLYQAGTINSTLNGQPITLTATTDFPASGQVVYTVKTAKPVRGGLYFRVPDWCNRKFTLNGLPVKAETGYARLDGNWKTGDRITVVMEMAVQVLPGGSSYPGRIGFRRGPQVLSLDALLNKLPVEPTAVQLTGQSLRPVQATLPTGWIGTQTYGVSATVGDRQQELVLVPYADAGQTGGASAVWLRQ</sequence>
<dbReference type="EMBL" id="JAFMYU010000009">
    <property type="protein sequence ID" value="MBO0931966.1"/>
    <property type="molecule type" value="Genomic_DNA"/>
</dbReference>
<dbReference type="AlphaFoldDB" id="A0A939G4X9"/>
<feature type="chain" id="PRO_5037864752" evidence="1">
    <location>
        <begin position="19"/>
        <end position="850"/>
    </location>
</feature>
<evidence type="ECO:0000256" key="1">
    <source>
        <dbReference type="SAM" id="SignalP"/>
    </source>
</evidence>
<evidence type="ECO:0000259" key="2">
    <source>
        <dbReference type="Pfam" id="PF07944"/>
    </source>
</evidence>
<keyword evidence="4" id="KW-0378">Hydrolase</keyword>
<dbReference type="GO" id="GO:0005975">
    <property type="term" value="P:carbohydrate metabolic process"/>
    <property type="evidence" value="ECO:0007669"/>
    <property type="project" value="InterPro"/>
</dbReference>
<organism evidence="4 5">
    <name type="scientific">Fibrella aquatilis</name>
    <dbReference type="NCBI Taxonomy" id="2817059"/>
    <lineage>
        <taxon>Bacteria</taxon>
        <taxon>Pseudomonadati</taxon>
        <taxon>Bacteroidota</taxon>
        <taxon>Cytophagia</taxon>
        <taxon>Cytophagales</taxon>
        <taxon>Spirosomataceae</taxon>
        <taxon>Fibrella</taxon>
    </lineage>
</organism>
<keyword evidence="1" id="KW-0732">Signal</keyword>
<dbReference type="SUPFAM" id="SSF48208">
    <property type="entry name" value="Six-hairpin glycosidases"/>
    <property type="match status" value="1"/>
</dbReference>
<dbReference type="InterPro" id="IPR008979">
    <property type="entry name" value="Galactose-bd-like_sf"/>
</dbReference>
<dbReference type="PANTHER" id="PTHR43465">
    <property type="entry name" value="DUF1680 DOMAIN PROTEIN (AFU_ORTHOLOGUE AFUA_1G08910)"/>
    <property type="match status" value="1"/>
</dbReference>
<feature type="signal peptide" evidence="1">
    <location>
        <begin position="1"/>
        <end position="18"/>
    </location>
</feature>
<dbReference type="SUPFAM" id="SSF49785">
    <property type="entry name" value="Galactose-binding domain-like"/>
    <property type="match status" value="1"/>
</dbReference>
<protein>
    <submittedName>
        <fullName evidence="4">Glycoside hydrolase family 127 protein</fullName>
    </submittedName>
</protein>
<evidence type="ECO:0000313" key="4">
    <source>
        <dbReference type="EMBL" id="MBO0931966.1"/>
    </source>
</evidence>
<dbReference type="InterPro" id="IPR049174">
    <property type="entry name" value="Beta-AFase-like"/>
</dbReference>
<dbReference type="PANTHER" id="PTHR43465:SF2">
    <property type="entry name" value="DUF1680 DOMAIN PROTEIN (AFU_ORTHOLOGUE AFUA_1G08910)"/>
    <property type="match status" value="1"/>
</dbReference>
<reference evidence="4 5" key="1">
    <citation type="submission" date="2021-03" db="EMBL/GenBank/DDBJ databases">
        <title>Fibrella sp. HMF5036 genome sequencing and assembly.</title>
        <authorList>
            <person name="Kang H."/>
            <person name="Kim H."/>
            <person name="Bae S."/>
            <person name="Joh K."/>
        </authorList>
    </citation>
    <scope>NUCLEOTIDE SEQUENCE [LARGE SCALE GENOMIC DNA]</scope>
    <source>
        <strain evidence="4 5">HMF5036</strain>
    </source>
</reference>
<keyword evidence="5" id="KW-1185">Reference proteome</keyword>
<dbReference type="Proteomes" id="UP000664795">
    <property type="component" value="Unassembled WGS sequence"/>
</dbReference>
<proteinExistence type="predicted"/>